<dbReference type="Pfam" id="PF01865">
    <property type="entry name" value="PhoU_div"/>
    <property type="match status" value="1"/>
</dbReference>
<dbReference type="Proteomes" id="UP000262583">
    <property type="component" value="Chromosome"/>
</dbReference>
<dbReference type="EMBL" id="CP030759">
    <property type="protein sequence ID" value="AXA36309.1"/>
    <property type="molecule type" value="Genomic_DNA"/>
</dbReference>
<organism evidence="2 3">
    <name type="scientific">Sumerlaea chitinivorans</name>
    <dbReference type="NCBI Taxonomy" id="2250252"/>
    <lineage>
        <taxon>Bacteria</taxon>
        <taxon>Candidatus Sumerlaeota</taxon>
        <taxon>Candidatus Sumerlaeia</taxon>
        <taxon>Candidatus Sumerlaeales</taxon>
        <taxon>Candidatus Sumerlaeaceae</taxon>
        <taxon>Candidatus Sumerlaea</taxon>
    </lineage>
</organism>
<dbReference type="PANTHER" id="PTHR37298:SF1">
    <property type="entry name" value="UPF0111 PROTEIN YKAA"/>
    <property type="match status" value="1"/>
</dbReference>
<reference evidence="2 3" key="1">
    <citation type="submission" date="2018-05" db="EMBL/GenBank/DDBJ databases">
        <title>A metagenomic window into the 2 km-deep terrestrial subsurface aquifer revealed taxonomically and functionally diverse microbial community comprising novel uncultured bacterial lineages.</title>
        <authorList>
            <person name="Kadnikov V.V."/>
            <person name="Mardanov A.V."/>
            <person name="Beletsky A.V."/>
            <person name="Banks D."/>
            <person name="Pimenov N.V."/>
            <person name="Frank Y.A."/>
            <person name="Karnachuk O.V."/>
            <person name="Ravin N.V."/>
        </authorList>
    </citation>
    <scope>NUCLEOTIDE SEQUENCE [LARGE SCALE GENOMIC DNA]</scope>
    <source>
        <strain evidence="2">BY</strain>
    </source>
</reference>
<evidence type="ECO:0000313" key="2">
    <source>
        <dbReference type="EMBL" id="AXA36309.1"/>
    </source>
</evidence>
<gene>
    <name evidence="2" type="ORF">BRCON_1532</name>
</gene>
<dbReference type="InterPro" id="IPR018445">
    <property type="entry name" value="Put_Phosphate_transp_reg"/>
</dbReference>
<dbReference type="InterPro" id="IPR038078">
    <property type="entry name" value="PhoU-like_sf"/>
</dbReference>
<accession>A0A2Z4Y5Q3</accession>
<dbReference type="PANTHER" id="PTHR37298">
    <property type="entry name" value="UPF0111 PROTEIN YKAA"/>
    <property type="match status" value="1"/>
</dbReference>
<evidence type="ECO:0008006" key="4">
    <source>
        <dbReference type="Google" id="ProtNLM"/>
    </source>
</evidence>
<sequence length="208" mass="24195">MLRRLLPRTTDFFEFFDKHIALTIEACRVLQEMAERNGDFAPHVSRIKDLEHETDRITHQCIEALHETFITPMERGDIHRLIKRMDDIIDAVDSAVMRIRLYQIREMRDEVKLTARLLVQATSEVAEALKLMRSPKNIEQIKASCIKIYGYENEADTVLRNALARLFDQEKDPIAVIKWKEIFEILELASDRCEDVANIIQGITIEAS</sequence>
<dbReference type="AlphaFoldDB" id="A0A2Z4Y5Q3"/>
<name>A0A2Z4Y5Q3_SUMC1</name>
<proteinExistence type="inferred from homology"/>
<evidence type="ECO:0000256" key="1">
    <source>
        <dbReference type="ARBA" id="ARBA00008591"/>
    </source>
</evidence>
<dbReference type="KEGG" id="schv:BRCON_1532"/>
<comment type="similarity">
    <text evidence="1">Belongs to the UPF0111 family.</text>
</comment>
<evidence type="ECO:0000313" key="3">
    <source>
        <dbReference type="Proteomes" id="UP000262583"/>
    </source>
</evidence>
<dbReference type="Gene3D" id="1.20.58.220">
    <property type="entry name" value="Phosphate transport system protein phou homolog 2, domain 2"/>
    <property type="match status" value="1"/>
</dbReference>
<protein>
    <recommendedName>
        <fullName evidence="4">Phosphate transport regulator</fullName>
    </recommendedName>
</protein>
<dbReference type="InterPro" id="IPR052912">
    <property type="entry name" value="UPF0111_domain"/>
</dbReference>